<dbReference type="EMBL" id="JALKFT010000020">
    <property type="protein sequence ID" value="MCK9877722.1"/>
    <property type="molecule type" value="Genomic_DNA"/>
</dbReference>
<gene>
    <name evidence="10" type="ORF">MXD59_18395</name>
</gene>
<keyword evidence="4 8" id="KW-0249">Electron transport</keyword>
<evidence type="ECO:0000256" key="7">
    <source>
        <dbReference type="ARBA" id="ARBA00023291"/>
    </source>
</evidence>
<reference evidence="10 11" key="1">
    <citation type="submission" date="2022-04" db="EMBL/GenBank/DDBJ databases">
        <title>Genome diversity in the genus Frankia.</title>
        <authorList>
            <person name="Carlos-Shanley C."/>
            <person name="Hahn D."/>
        </authorList>
    </citation>
    <scope>NUCLEOTIDE SEQUENCE [LARGE SCALE GENOMIC DNA]</scope>
    <source>
        <strain evidence="10 11">Ag45/Mut15</strain>
    </source>
</reference>
<evidence type="ECO:0000256" key="4">
    <source>
        <dbReference type="ARBA" id="ARBA00022982"/>
    </source>
</evidence>
<dbReference type="SUPFAM" id="SSF54862">
    <property type="entry name" value="4Fe-4S ferredoxins"/>
    <property type="match status" value="1"/>
</dbReference>
<evidence type="ECO:0000256" key="9">
    <source>
        <dbReference type="SAM" id="MobiDB-lite"/>
    </source>
</evidence>
<dbReference type="PANTHER" id="PTHR36923">
    <property type="entry name" value="FERREDOXIN"/>
    <property type="match status" value="1"/>
</dbReference>
<dbReference type="PRINTS" id="PR00352">
    <property type="entry name" value="3FE4SFRDOXIN"/>
</dbReference>
<evidence type="ECO:0000256" key="3">
    <source>
        <dbReference type="ARBA" id="ARBA00022723"/>
    </source>
</evidence>
<dbReference type="PANTHER" id="PTHR36923:SF3">
    <property type="entry name" value="FERREDOXIN"/>
    <property type="match status" value="1"/>
</dbReference>
<evidence type="ECO:0000256" key="6">
    <source>
        <dbReference type="ARBA" id="ARBA00023014"/>
    </source>
</evidence>
<evidence type="ECO:0000256" key="2">
    <source>
        <dbReference type="ARBA" id="ARBA00022448"/>
    </source>
</evidence>
<accession>A0ABT0K2K9</accession>
<evidence type="ECO:0000313" key="11">
    <source>
        <dbReference type="Proteomes" id="UP001201873"/>
    </source>
</evidence>
<feature type="region of interest" description="Disordered" evidence="9">
    <location>
        <begin position="61"/>
        <end position="85"/>
    </location>
</feature>
<evidence type="ECO:0000256" key="8">
    <source>
        <dbReference type="RuleBase" id="RU368020"/>
    </source>
</evidence>
<keyword evidence="2 8" id="KW-0813">Transport</keyword>
<comment type="cofactor">
    <cofactor evidence="1">
        <name>[3Fe-4S] cluster</name>
        <dbReference type="ChEBI" id="CHEBI:21137"/>
    </cofactor>
</comment>
<feature type="compositionally biased region" description="Low complexity" evidence="9">
    <location>
        <begin position="64"/>
        <end position="73"/>
    </location>
</feature>
<evidence type="ECO:0000256" key="1">
    <source>
        <dbReference type="ARBA" id="ARBA00001927"/>
    </source>
</evidence>
<proteinExistence type="predicted"/>
<dbReference type="Pfam" id="PF13370">
    <property type="entry name" value="Fer4_13"/>
    <property type="match status" value="1"/>
</dbReference>
<dbReference type="InterPro" id="IPR051269">
    <property type="entry name" value="Fe-S_cluster_ET"/>
</dbReference>
<organism evidence="10 11">
    <name type="scientific">Frankia umida</name>
    <dbReference type="NCBI Taxonomy" id="573489"/>
    <lineage>
        <taxon>Bacteria</taxon>
        <taxon>Bacillati</taxon>
        <taxon>Actinomycetota</taxon>
        <taxon>Actinomycetes</taxon>
        <taxon>Frankiales</taxon>
        <taxon>Frankiaceae</taxon>
        <taxon>Frankia</taxon>
    </lineage>
</organism>
<comment type="caution">
    <text evidence="10">The sequence shown here is derived from an EMBL/GenBank/DDBJ whole genome shotgun (WGS) entry which is preliminary data.</text>
</comment>
<keyword evidence="11" id="KW-1185">Reference proteome</keyword>
<dbReference type="RefSeq" id="WP_248825920.1">
    <property type="nucleotide sequence ID" value="NZ_JALKFT010000020.1"/>
</dbReference>
<keyword evidence="3 8" id="KW-0479">Metal-binding</keyword>
<evidence type="ECO:0000256" key="5">
    <source>
        <dbReference type="ARBA" id="ARBA00023004"/>
    </source>
</evidence>
<keyword evidence="6 8" id="KW-0411">Iron-sulfur</keyword>
<evidence type="ECO:0000313" key="10">
    <source>
        <dbReference type="EMBL" id="MCK9877722.1"/>
    </source>
</evidence>
<protein>
    <recommendedName>
        <fullName evidence="8">Ferredoxin</fullName>
    </recommendedName>
</protein>
<dbReference type="Proteomes" id="UP001201873">
    <property type="component" value="Unassembled WGS sequence"/>
</dbReference>
<comment type="function">
    <text evidence="8">Ferredoxins are iron-sulfur proteins that transfer electrons in a wide variety of metabolic reactions.</text>
</comment>
<dbReference type="InterPro" id="IPR001080">
    <property type="entry name" value="3Fe4S_ferredoxin"/>
</dbReference>
<keyword evidence="7" id="KW-0003">3Fe-4S</keyword>
<dbReference type="Gene3D" id="3.30.70.20">
    <property type="match status" value="1"/>
</dbReference>
<keyword evidence="5 8" id="KW-0408">Iron</keyword>
<sequence length="85" mass="8443">MAGHVVIDRELCLGSGMCLVYAPNTFAHDEQSKAVIVDPAGDSAEEIDTAVDACPVGALSWAPGDDTGGATDDVPSTAGHGSTAG</sequence>
<name>A0ABT0K2K9_9ACTN</name>